<evidence type="ECO:0000313" key="3">
    <source>
        <dbReference type="Proteomes" id="UP000192936"/>
    </source>
</evidence>
<dbReference type="Gene3D" id="3.40.50.720">
    <property type="entry name" value="NAD(P)-binding Rossmann-like Domain"/>
    <property type="match status" value="1"/>
</dbReference>
<dbReference type="Proteomes" id="UP000192936">
    <property type="component" value="Unassembled WGS sequence"/>
</dbReference>
<dbReference type="PANTHER" id="PTHR11695:SF648">
    <property type="entry name" value="ZINC-BINDING OXIDOREDUCTASE"/>
    <property type="match status" value="1"/>
</dbReference>
<dbReference type="OrthoDB" id="9792321at2"/>
<accession>A0A1X7H9Y3</accession>
<dbReference type="AlphaFoldDB" id="A0A1X7H9Y3"/>
<gene>
    <name evidence="2" type="ORF">SAMN02982917_5213</name>
</gene>
<dbReference type="InterPro" id="IPR036291">
    <property type="entry name" value="NAD(P)-bd_dom_sf"/>
</dbReference>
<dbReference type="InterPro" id="IPR020843">
    <property type="entry name" value="ER"/>
</dbReference>
<dbReference type="Gene3D" id="3.90.180.10">
    <property type="entry name" value="Medium-chain alcohol dehydrogenases, catalytic domain"/>
    <property type="match status" value="1"/>
</dbReference>
<dbReference type="SMART" id="SM00829">
    <property type="entry name" value="PKS_ER"/>
    <property type="match status" value="1"/>
</dbReference>
<proteinExistence type="predicted"/>
<protein>
    <submittedName>
        <fullName evidence="2">NADPH:quinone reductase</fullName>
    </submittedName>
</protein>
<dbReference type="InterPro" id="IPR050700">
    <property type="entry name" value="YIM1/Zinc_Alcohol_DH_Fams"/>
</dbReference>
<organism evidence="2 3">
    <name type="scientific">Azospirillum oryzae</name>
    <dbReference type="NCBI Taxonomy" id="286727"/>
    <lineage>
        <taxon>Bacteria</taxon>
        <taxon>Pseudomonadati</taxon>
        <taxon>Pseudomonadota</taxon>
        <taxon>Alphaproteobacteria</taxon>
        <taxon>Rhodospirillales</taxon>
        <taxon>Azospirillaceae</taxon>
        <taxon>Azospirillum</taxon>
    </lineage>
</organism>
<dbReference type="GO" id="GO:0016491">
    <property type="term" value="F:oxidoreductase activity"/>
    <property type="evidence" value="ECO:0007669"/>
    <property type="project" value="InterPro"/>
</dbReference>
<dbReference type="Pfam" id="PF08240">
    <property type="entry name" value="ADH_N"/>
    <property type="match status" value="1"/>
</dbReference>
<evidence type="ECO:0000313" key="2">
    <source>
        <dbReference type="EMBL" id="SMF81518.1"/>
    </source>
</evidence>
<dbReference type="STRING" id="286727.SAMN02982917_5213"/>
<dbReference type="RefSeq" id="WP_085090005.1">
    <property type="nucleotide sequence ID" value="NZ_FXAK01000007.1"/>
</dbReference>
<feature type="domain" description="Enoyl reductase (ER)" evidence="1">
    <location>
        <begin position="10"/>
        <end position="316"/>
    </location>
</feature>
<name>A0A1X7H9Y3_9PROT</name>
<dbReference type="InterPro" id="IPR011032">
    <property type="entry name" value="GroES-like_sf"/>
</dbReference>
<evidence type="ECO:0000259" key="1">
    <source>
        <dbReference type="SMART" id="SM00829"/>
    </source>
</evidence>
<sequence length="322" mass="33991">MKAWICLNYGGPEVLTLETRRKPVPKDNEVLIRICATTVASGDMRVRTLKMPRGFGLIARLVFGVTRPRQPILGAELAGTVEAVGRFVTTWKPGDAVIGFPGAAMGCHAEYRVMAADKPIAPKPANLSFEEAASLCFGGTTALHFLRRAGLKAGESLLVIGASGAVGSAMVQLASHMGARVTGVTSTRNIDLVRSLGAQAVIDYTRQDFAEADETYDIVADTVGASSFAKCLPVLNEHGRYLGVSADLPGLFARPVGTKRSIAGPASERPEDVLELARLAEAGVLKPVIDRIYGFSQIADAHAHVETGHKRGSVVVSITSGS</sequence>
<reference evidence="2 3" key="1">
    <citation type="submission" date="2017-04" db="EMBL/GenBank/DDBJ databases">
        <authorList>
            <person name="Afonso C.L."/>
            <person name="Miller P.J."/>
            <person name="Scott M.A."/>
            <person name="Spackman E."/>
            <person name="Goraichik I."/>
            <person name="Dimitrov K.M."/>
            <person name="Suarez D.L."/>
            <person name="Swayne D.E."/>
        </authorList>
    </citation>
    <scope>NUCLEOTIDE SEQUENCE [LARGE SCALE GENOMIC DNA]</scope>
    <source>
        <strain evidence="2 3">A2P</strain>
    </source>
</reference>
<dbReference type="CDD" id="cd08267">
    <property type="entry name" value="MDR1"/>
    <property type="match status" value="1"/>
</dbReference>
<dbReference type="SUPFAM" id="SSF50129">
    <property type="entry name" value="GroES-like"/>
    <property type="match status" value="1"/>
</dbReference>
<dbReference type="InterPro" id="IPR013154">
    <property type="entry name" value="ADH-like_N"/>
</dbReference>
<dbReference type="PANTHER" id="PTHR11695">
    <property type="entry name" value="ALCOHOL DEHYDROGENASE RELATED"/>
    <property type="match status" value="1"/>
</dbReference>
<dbReference type="Pfam" id="PF13602">
    <property type="entry name" value="ADH_zinc_N_2"/>
    <property type="match status" value="1"/>
</dbReference>
<dbReference type="SUPFAM" id="SSF51735">
    <property type="entry name" value="NAD(P)-binding Rossmann-fold domains"/>
    <property type="match status" value="1"/>
</dbReference>
<dbReference type="EMBL" id="FXAK01000007">
    <property type="protein sequence ID" value="SMF81518.1"/>
    <property type="molecule type" value="Genomic_DNA"/>
</dbReference>